<dbReference type="PANTHER" id="PTHR36436:SF6">
    <property type="entry name" value="SLL5081 PROTEIN"/>
    <property type="match status" value="1"/>
</dbReference>
<dbReference type="InterPro" id="IPR015315">
    <property type="entry name" value="DUF1963"/>
</dbReference>
<organism evidence="1 2">
    <name type="scientific">Lachancea fermentati</name>
    <name type="common">Zygosaccharomyces fermentati</name>
    <dbReference type="NCBI Taxonomy" id="4955"/>
    <lineage>
        <taxon>Eukaryota</taxon>
        <taxon>Fungi</taxon>
        <taxon>Dikarya</taxon>
        <taxon>Ascomycota</taxon>
        <taxon>Saccharomycotina</taxon>
        <taxon>Saccharomycetes</taxon>
        <taxon>Saccharomycetales</taxon>
        <taxon>Saccharomycetaceae</taxon>
        <taxon>Lachancea</taxon>
    </lineage>
</organism>
<dbReference type="OrthoDB" id="4030310at2759"/>
<sequence length="265" mass="30398">MSKRLDLPNCFEHLRSRVEKTLTPFVRISAEKGLTGRFDSKFGGDPYLPLGFEYPLDETGEPMKLLAQINFGQVPSIPNFPISGILQFYLSVKDELYGSGYDDRYNQKNFRVIYFDDIQTSEKDLLTDFEFTKLSKEDVFPISSGCEARLSFTKDEEFMSLGDFRLERECGISMNGWEAELDDFYVKCSESSMGHKIGGYAGFTQHDPRSEVGVLSEHTQLLLQIDSDDNIDCSWDDAGVGNFFIREDDLKKKNFTRVFFNFDSH</sequence>
<keyword evidence="2" id="KW-1185">Reference proteome</keyword>
<dbReference type="InterPro" id="IPR035948">
    <property type="entry name" value="YwqG-like_sf"/>
</dbReference>
<dbReference type="Gene3D" id="2.30.320.10">
    <property type="entry name" value="YwqG-like"/>
    <property type="match status" value="1"/>
</dbReference>
<dbReference type="PANTHER" id="PTHR36436">
    <property type="entry name" value="SLL5081 PROTEIN"/>
    <property type="match status" value="1"/>
</dbReference>
<dbReference type="SUPFAM" id="SSF103032">
    <property type="entry name" value="Hypothetical protein YwqG"/>
    <property type="match status" value="1"/>
</dbReference>
<accession>A0A1G4MGD2</accession>
<dbReference type="Pfam" id="PF09234">
    <property type="entry name" value="DUF1963"/>
    <property type="match status" value="1"/>
</dbReference>
<name>A0A1G4MGD2_LACFM</name>
<reference evidence="1 2" key="1">
    <citation type="submission" date="2016-03" db="EMBL/GenBank/DDBJ databases">
        <authorList>
            <person name="Devillers H."/>
        </authorList>
    </citation>
    <scope>NUCLEOTIDE SEQUENCE [LARGE SCALE GENOMIC DNA]</scope>
    <source>
        <strain evidence="1">CBS 6772</strain>
    </source>
</reference>
<dbReference type="EMBL" id="LT598486">
    <property type="protein sequence ID" value="SCW02977.1"/>
    <property type="molecule type" value="Genomic_DNA"/>
</dbReference>
<dbReference type="Proteomes" id="UP000190831">
    <property type="component" value="Chromosome G"/>
</dbReference>
<evidence type="ECO:0000313" key="1">
    <source>
        <dbReference type="EMBL" id="SCW02977.1"/>
    </source>
</evidence>
<protein>
    <submittedName>
        <fullName evidence="1">LAFE_0G00232g1_1</fullName>
    </submittedName>
</protein>
<dbReference type="AlphaFoldDB" id="A0A1G4MGD2"/>
<evidence type="ECO:0000313" key="2">
    <source>
        <dbReference type="Proteomes" id="UP000190831"/>
    </source>
</evidence>
<gene>
    <name evidence="1" type="ORF">LAFE_0G00232G</name>
</gene>
<proteinExistence type="predicted"/>
<dbReference type="OMA" id="GMLQFFI"/>